<name>A0A4V0YGA0_9MICO</name>
<accession>A0A4V0YGA0</accession>
<reference evidence="2 3" key="1">
    <citation type="submission" date="2019-01" db="EMBL/GenBank/DDBJ databases">
        <title>Genome sequencing of strain FW10M-9.</title>
        <authorList>
            <person name="Heo J."/>
            <person name="Kim S.-J."/>
            <person name="Kim J.-S."/>
            <person name="Hong S.-B."/>
            <person name="Kwon S.-W."/>
        </authorList>
    </citation>
    <scope>NUCLEOTIDE SEQUENCE [LARGE SCALE GENOMIC DNA]</scope>
    <source>
        <strain evidence="2 3">FW10M-9</strain>
    </source>
</reference>
<evidence type="ECO:0000256" key="1">
    <source>
        <dbReference type="SAM" id="MobiDB-lite"/>
    </source>
</evidence>
<proteinExistence type="predicted"/>
<keyword evidence="3" id="KW-1185">Reference proteome</keyword>
<dbReference type="KEGG" id="xya:ET471_10940"/>
<dbReference type="Proteomes" id="UP000292118">
    <property type="component" value="Chromosome"/>
</dbReference>
<organism evidence="2 3">
    <name type="scientific">Xylanimonas protaetiae</name>
    <dbReference type="NCBI Taxonomy" id="2509457"/>
    <lineage>
        <taxon>Bacteria</taxon>
        <taxon>Bacillati</taxon>
        <taxon>Actinomycetota</taxon>
        <taxon>Actinomycetes</taxon>
        <taxon>Micrococcales</taxon>
        <taxon>Promicromonosporaceae</taxon>
        <taxon>Xylanimonas</taxon>
    </lineage>
</organism>
<dbReference type="Pfam" id="PF13730">
    <property type="entry name" value="HTH_36"/>
    <property type="match status" value="1"/>
</dbReference>
<evidence type="ECO:0000313" key="3">
    <source>
        <dbReference type="Proteomes" id="UP000292118"/>
    </source>
</evidence>
<evidence type="ECO:0008006" key="4">
    <source>
        <dbReference type="Google" id="ProtNLM"/>
    </source>
</evidence>
<dbReference type="EMBL" id="CP035493">
    <property type="protein sequence ID" value="QAY70481.1"/>
    <property type="molecule type" value="Genomic_DNA"/>
</dbReference>
<evidence type="ECO:0000313" key="2">
    <source>
        <dbReference type="EMBL" id="QAY70481.1"/>
    </source>
</evidence>
<feature type="region of interest" description="Disordered" evidence="1">
    <location>
        <begin position="140"/>
        <end position="162"/>
    </location>
</feature>
<sequence>MNQATGRGVRRMWKRAVWASETLSSSEKLAALLFEEFAGASVQGVWVTTETLASMTGLSRRTAVTVRASLVTKGWLVETTAATPRTAARYALAIPDTEPAVEVPAATEPDDVKMVPGARVQHDGGPVHRVPAERSNVVRFPSQGGGPRELRTATPTYPRGADGAKVYAEPECDADGSRLRVDGSCPICSRLSSAVAL</sequence>
<dbReference type="AlphaFoldDB" id="A0A4V0YGA0"/>
<gene>
    <name evidence="2" type="ORF">ET471_10940</name>
</gene>
<protein>
    <recommendedName>
        <fullName evidence="4">Helix-turn-helix domain-containing protein</fullName>
    </recommendedName>
</protein>